<evidence type="ECO:0000313" key="7">
    <source>
        <dbReference type="EMBL" id="KEZ17412.1"/>
    </source>
</evidence>
<dbReference type="PANTHER" id="PTHR42742:SF3">
    <property type="entry name" value="FRUCTOKINASE"/>
    <property type="match status" value="1"/>
</dbReference>
<keyword evidence="4" id="KW-0460">Magnesium</keyword>
<evidence type="ECO:0000256" key="3">
    <source>
        <dbReference type="ARBA" id="ARBA00022833"/>
    </source>
</evidence>
<dbReference type="GO" id="GO:0008865">
    <property type="term" value="F:fructokinase activity"/>
    <property type="evidence" value="ECO:0007669"/>
    <property type="project" value="UniProtKB-EC"/>
</dbReference>
<name>A0A084EHH0_SPHYA</name>
<evidence type="ECO:0000313" key="8">
    <source>
        <dbReference type="Proteomes" id="UP000028534"/>
    </source>
</evidence>
<dbReference type="PATRIC" id="fig|13690.10.peg.3495"/>
<dbReference type="CDD" id="cd24067">
    <property type="entry name" value="ASKHA_NBD_ROK_BsFRK-like"/>
    <property type="match status" value="1"/>
</dbReference>
<organism evidence="7 8">
    <name type="scientific">Sphingobium yanoikuyae</name>
    <name type="common">Sphingomonas yanoikuyae</name>
    <dbReference type="NCBI Taxonomy" id="13690"/>
    <lineage>
        <taxon>Bacteria</taxon>
        <taxon>Pseudomonadati</taxon>
        <taxon>Pseudomonadota</taxon>
        <taxon>Alphaproteobacteria</taxon>
        <taxon>Sphingomonadales</taxon>
        <taxon>Sphingomonadaceae</taxon>
        <taxon>Sphingobium</taxon>
    </lineage>
</organism>
<evidence type="ECO:0000256" key="6">
    <source>
        <dbReference type="ARBA" id="ARBA00048451"/>
    </source>
</evidence>
<dbReference type="PANTHER" id="PTHR42742">
    <property type="entry name" value="TRANSCRIPTIONAL REPRESSOR MPRA"/>
    <property type="match status" value="1"/>
</dbReference>
<protein>
    <recommendedName>
        <fullName evidence="5">fructokinase</fullName>
        <ecNumber evidence="5">2.7.1.4</ecNumber>
    </recommendedName>
</protein>
<comment type="cofactor">
    <cofactor evidence="1">
        <name>Mg(2+)</name>
        <dbReference type="ChEBI" id="CHEBI:18420"/>
    </cofactor>
</comment>
<dbReference type="EC" id="2.7.1.4" evidence="5"/>
<comment type="catalytic activity">
    <reaction evidence="6">
        <text>D-fructose + ATP = D-fructose 6-phosphate + ADP + H(+)</text>
        <dbReference type="Rhea" id="RHEA:16125"/>
        <dbReference type="ChEBI" id="CHEBI:15378"/>
        <dbReference type="ChEBI" id="CHEBI:30616"/>
        <dbReference type="ChEBI" id="CHEBI:37721"/>
        <dbReference type="ChEBI" id="CHEBI:61527"/>
        <dbReference type="ChEBI" id="CHEBI:456216"/>
        <dbReference type="EC" id="2.7.1.4"/>
    </reaction>
</comment>
<gene>
    <name evidence="7" type="ORF">CP98_03414</name>
</gene>
<evidence type="ECO:0000256" key="5">
    <source>
        <dbReference type="ARBA" id="ARBA00038887"/>
    </source>
</evidence>
<keyword evidence="7" id="KW-0808">Transferase</keyword>
<dbReference type="InterPro" id="IPR043129">
    <property type="entry name" value="ATPase_NBD"/>
</dbReference>
<reference evidence="7 8" key="1">
    <citation type="submission" date="2014-03" db="EMBL/GenBank/DDBJ databases">
        <title>Genome sequence of Sphingobium yanoikuyae B1.</title>
        <authorList>
            <person name="Gan H.M."/>
            <person name="Gan H.Y."/>
            <person name="Savka M.A."/>
        </authorList>
    </citation>
    <scope>NUCLEOTIDE SEQUENCE [LARGE SCALE GENOMIC DNA]</scope>
    <source>
        <strain evidence="7 8">B1</strain>
    </source>
</reference>
<keyword evidence="3" id="KW-0862">Zinc</keyword>
<proteinExistence type="predicted"/>
<dbReference type="EMBL" id="JGVR01000022">
    <property type="protein sequence ID" value="KEZ17412.1"/>
    <property type="molecule type" value="Genomic_DNA"/>
</dbReference>
<dbReference type="Pfam" id="PF00480">
    <property type="entry name" value="ROK"/>
    <property type="match status" value="1"/>
</dbReference>
<dbReference type="AlphaFoldDB" id="A0A084EHH0"/>
<keyword evidence="2" id="KW-0479">Metal-binding</keyword>
<dbReference type="Gene3D" id="3.30.420.40">
    <property type="match status" value="2"/>
</dbReference>
<dbReference type="SUPFAM" id="SSF53067">
    <property type="entry name" value="Actin-like ATPase domain"/>
    <property type="match status" value="1"/>
</dbReference>
<dbReference type="GO" id="GO:0046872">
    <property type="term" value="F:metal ion binding"/>
    <property type="evidence" value="ECO:0007669"/>
    <property type="project" value="UniProtKB-KW"/>
</dbReference>
<keyword evidence="7" id="KW-0418">Kinase</keyword>
<evidence type="ECO:0000256" key="2">
    <source>
        <dbReference type="ARBA" id="ARBA00022723"/>
    </source>
</evidence>
<sequence length="290" mass="29221">MLAGVELGGTKCICILGTGPDDIQAQVEIPTTTPAETLSAVAATLAGWDFAALGLGSFGPLDLDPASASFGSIVSTPKPGWSGTDITHLAAGRPFMVDTDVNGAALAEGRWGAAQGLTSWAYVTVGTGIGVGSIVSGMPVRGLGHSEAGHMRVPRAAGDIFAGNCPFHGDCLEGLANGPAIEARTGQRGRDVSADDPQWSFVAHALAAMCHNLALTSLPQRILIGGGVAMGQPQLMPLIRDGLTASLAAYGAAATIASMDDYVAHPALGDRAGPLGTIALADMALAASRR</sequence>
<comment type="caution">
    <text evidence="7">The sequence shown here is derived from an EMBL/GenBank/DDBJ whole genome shotgun (WGS) entry which is preliminary data.</text>
</comment>
<evidence type="ECO:0000256" key="4">
    <source>
        <dbReference type="ARBA" id="ARBA00022842"/>
    </source>
</evidence>
<dbReference type="InterPro" id="IPR000600">
    <property type="entry name" value="ROK"/>
</dbReference>
<evidence type="ECO:0000256" key="1">
    <source>
        <dbReference type="ARBA" id="ARBA00001946"/>
    </source>
</evidence>
<dbReference type="Proteomes" id="UP000028534">
    <property type="component" value="Unassembled WGS sequence"/>
</dbReference>
<accession>A0A084EHH0</accession>
<dbReference type="eggNOG" id="COG1940">
    <property type="taxonomic scope" value="Bacteria"/>
</dbReference>
<dbReference type="InterPro" id="IPR051804">
    <property type="entry name" value="Carb_Metab_Reg_Kinase/Isom"/>
</dbReference>
<dbReference type="STRING" id="13690.AX777_00100"/>
<dbReference type="RefSeq" id="WP_037521230.1">
    <property type="nucleotide sequence ID" value="NZ_JGVR01000022.1"/>
</dbReference>